<evidence type="ECO:0000313" key="2">
    <source>
        <dbReference type="Proteomes" id="UP000036902"/>
    </source>
</evidence>
<dbReference type="STRING" id="1134435.AC731_011000"/>
<dbReference type="AlphaFoldDB" id="A0A127K640"/>
<proteinExistence type="predicted"/>
<dbReference type="KEGG" id="thu:AC731_011000"/>
<dbReference type="EMBL" id="CP014646">
    <property type="protein sequence ID" value="AMO37425.1"/>
    <property type="molecule type" value="Genomic_DNA"/>
</dbReference>
<organism evidence="1 2">
    <name type="scientific">Thauera humireducens</name>
    <dbReference type="NCBI Taxonomy" id="1134435"/>
    <lineage>
        <taxon>Bacteria</taxon>
        <taxon>Pseudomonadati</taxon>
        <taxon>Pseudomonadota</taxon>
        <taxon>Betaproteobacteria</taxon>
        <taxon>Rhodocyclales</taxon>
        <taxon>Zoogloeaceae</taxon>
        <taxon>Thauera</taxon>
    </lineage>
</organism>
<gene>
    <name evidence="1" type="ORF">AC731_011000</name>
</gene>
<sequence length="77" mass="8295">MSIIDSPIGRCEAVHEMVLLDETQQECACEHGCPPGFDCPLAGYFAEVSGLSEVDAEVMKHAGTCMKIPKERARIAA</sequence>
<dbReference type="RefSeq" id="WP_048706038.1">
    <property type="nucleotide sequence ID" value="NZ_CP014646.1"/>
</dbReference>
<protein>
    <submittedName>
        <fullName evidence="1">Uncharacterized protein</fullName>
    </submittedName>
</protein>
<keyword evidence="2" id="KW-1185">Reference proteome</keyword>
<evidence type="ECO:0000313" key="1">
    <source>
        <dbReference type="EMBL" id="AMO37425.1"/>
    </source>
</evidence>
<name>A0A127K640_9RHOO</name>
<reference evidence="2" key="1">
    <citation type="submission" date="2016-03" db="EMBL/GenBank/DDBJ databases">
        <authorList>
            <person name="Ma C."/>
            <person name="Zhou S."/>
            <person name="Yang G."/>
        </authorList>
    </citation>
    <scope>NUCLEOTIDE SEQUENCE [LARGE SCALE GENOMIC DNA]</scope>
    <source>
        <strain evidence="2">SgZ-1</strain>
    </source>
</reference>
<accession>A0A127K640</accession>
<dbReference type="Proteomes" id="UP000036902">
    <property type="component" value="Chromosome"/>
</dbReference>